<dbReference type="Pfam" id="PF00512">
    <property type="entry name" value="HisKA"/>
    <property type="match status" value="1"/>
</dbReference>
<evidence type="ECO:0000256" key="6">
    <source>
        <dbReference type="ARBA" id="ARBA00022692"/>
    </source>
</evidence>
<comment type="subcellular location">
    <subcellularLocation>
        <location evidence="2">Membrane</location>
    </subcellularLocation>
</comment>
<feature type="transmembrane region" description="Helical" evidence="11">
    <location>
        <begin position="21"/>
        <end position="43"/>
    </location>
</feature>
<dbReference type="CDD" id="cd00082">
    <property type="entry name" value="HisKA"/>
    <property type="match status" value="1"/>
</dbReference>
<organism evidence="14 15">
    <name type="scientific">Reticulibacter mediterranei</name>
    <dbReference type="NCBI Taxonomy" id="2778369"/>
    <lineage>
        <taxon>Bacteria</taxon>
        <taxon>Bacillati</taxon>
        <taxon>Chloroflexota</taxon>
        <taxon>Ktedonobacteria</taxon>
        <taxon>Ktedonobacterales</taxon>
        <taxon>Reticulibacteraceae</taxon>
        <taxon>Reticulibacter</taxon>
    </lineage>
</organism>
<keyword evidence="8 11" id="KW-1133">Transmembrane helix</keyword>
<dbReference type="InterPro" id="IPR003594">
    <property type="entry name" value="HATPase_dom"/>
</dbReference>
<evidence type="ECO:0000256" key="4">
    <source>
        <dbReference type="ARBA" id="ARBA00022553"/>
    </source>
</evidence>
<evidence type="ECO:0000259" key="13">
    <source>
        <dbReference type="PROSITE" id="PS50885"/>
    </source>
</evidence>
<dbReference type="FunFam" id="1.10.287.130:FF:000001">
    <property type="entry name" value="Two-component sensor histidine kinase"/>
    <property type="match status" value="1"/>
</dbReference>
<dbReference type="InterPro" id="IPR036890">
    <property type="entry name" value="HATPase_C_sf"/>
</dbReference>
<reference evidence="14" key="1">
    <citation type="submission" date="2020-10" db="EMBL/GenBank/DDBJ databases">
        <title>Taxonomic study of unclassified bacteria belonging to the class Ktedonobacteria.</title>
        <authorList>
            <person name="Yabe S."/>
            <person name="Wang C.M."/>
            <person name="Zheng Y."/>
            <person name="Sakai Y."/>
            <person name="Cavaletti L."/>
            <person name="Monciardini P."/>
            <person name="Donadio S."/>
        </authorList>
    </citation>
    <scope>NUCLEOTIDE SEQUENCE</scope>
    <source>
        <strain evidence="14">ID150040</strain>
    </source>
</reference>
<dbReference type="PANTHER" id="PTHR45436">
    <property type="entry name" value="SENSOR HISTIDINE KINASE YKOH"/>
    <property type="match status" value="1"/>
</dbReference>
<proteinExistence type="predicted"/>
<evidence type="ECO:0000256" key="3">
    <source>
        <dbReference type="ARBA" id="ARBA00012438"/>
    </source>
</evidence>
<evidence type="ECO:0000313" key="15">
    <source>
        <dbReference type="Proteomes" id="UP000597444"/>
    </source>
</evidence>
<dbReference type="AlphaFoldDB" id="A0A8J3IG23"/>
<evidence type="ECO:0000256" key="2">
    <source>
        <dbReference type="ARBA" id="ARBA00004370"/>
    </source>
</evidence>
<dbReference type="SUPFAM" id="SSF55874">
    <property type="entry name" value="ATPase domain of HSP90 chaperone/DNA topoisomerase II/histidine kinase"/>
    <property type="match status" value="1"/>
</dbReference>
<feature type="domain" description="HAMP" evidence="13">
    <location>
        <begin position="216"/>
        <end position="270"/>
    </location>
</feature>
<keyword evidence="9" id="KW-0902">Two-component regulatory system</keyword>
<dbReference type="PROSITE" id="PS50109">
    <property type="entry name" value="HIS_KIN"/>
    <property type="match status" value="1"/>
</dbReference>
<dbReference type="PROSITE" id="PS50885">
    <property type="entry name" value="HAMP"/>
    <property type="match status" value="1"/>
</dbReference>
<evidence type="ECO:0000313" key="14">
    <source>
        <dbReference type="EMBL" id="GHO91888.1"/>
    </source>
</evidence>
<dbReference type="CDD" id="cd06225">
    <property type="entry name" value="HAMP"/>
    <property type="match status" value="1"/>
</dbReference>
<evidence type="ECO:0000259" key="12">
    <source>
        <dbReference type="PROSITE" id="PS50109"/>
    </source>
</evidence>
<gene>
    <name evidence="14" type="ORF">KSF_019360</name>
</gene>
<dbReference type="SUPFAM" id="SSF158472">
    <property type="entry name" value="HAMP domain-like"/>
    <property type="match status" value="1"/>
</dbReference>
<dbReference type="InterPro" id="IPR005467">
    <property type="entry name" value="His_kinase_dom"/>
</dbReference>
<dbReference type="PANTHER" id="PTHR45436:SF5">
    <property type="entry name" value="SENSOR HISTIDINE KINASE TRCS"/>
    <property type="match status" value="1"/>
</dbReference>
<keyword evidence="7 14" id="KW-0418">Kinase</keyword>
<evidence type="ECO:0000256" key="11">
    <source>
        <dbReference type="SAM" id="Phobius"/>
    </source>
</evidence>
<keyword evidence="4" id="KW-0597">Phosphoprotein</keyword>
<dbReference type="SMART" id="SM00304">
    <property type="entry name" value="HAMP"/>
    <property type="match status" value="1"/>
</dbReference>
<protein>
    <recommendedName>
        <fullName evidence="3">histidine kinase</fullName>
        <ecNumber evidence="3">2.7.13.3</ecNumber>
    </recommendedName>
</protein>
<evidence type="ECO:0000256" key="1">
    <source>
        <dbReference type="ARBA" id="ARBA00000085"/>
    </source>
</evidence>
<dbReference type="CDD" id="cd00075">
    <property type="entry name" value="HATPase"/>
    <property type="match status" value="1"/>
</dbReference>
<dbReference type="Gene3D" id="6.10.340.10">
    <property type="match status" value="1"/>
</dbReference>
<sequence length="510" mass="55979">MRRMKQKLNKWTTHIPIRWRLTLISLGLFTVLLSGLGTIILLMSEQALLNNQIDALHNEALLAVKGLRNHPFVLSKPPGPPEGQLSPALLSSLIVLGERLTSSNSDAIILSPSGTVMVPSNDFPLAPMPIRLSPAEIHQAMTDDSEGSKLVRDAHKLRQLVVLIPLVNDHQTVAILQISTPTSTIDEFITTLRFILLLGVGGALSIAIALTFPLIGTALRPLVEIERTSRYIAEERALSMRLCAPATNDEIGRLTLSFNQMVEQLETAFKRQKQFVSDASHELRTPLTVLRGSLEMLLIGVDRGDIETSRRLARSMSSEVLRMQRLVEDLLALTRLDEGRRAAREDIVNVRTIIDKVYDQAQQLARGQDIRSDVAANIFSVRADPDRLQQILLNIVENAVKYTATDGCVKLVACNGVDNTVVIEVRDNGKGIPAEALPHVFDRFYRVDSARSRIAPQRIGGSGLGLAIAKELIEAQGGTITIDSIFGQGTTVTIRLHAVTNDVEVTPQSL</sequence>
<dbReference type="FunFam" id="3.30.565.10:FF:000006">
    <property type="entry name" value="Sensor histidine kinase WalK"/>
    <property type="match status" value="1"/>
</dbReference>
<dbReference type="PRINTS" id="PR00344">
    <property type="entry name" value="BCTRLSENSOR"/>
</dbReference>
<dbReference type="GO" id="GO:0005886">
    <property type="term" value="C:plasma membrane"/>
    <property type="evidence" value="ECO:0007669"/>
    <property type="project" value="TreeGrafter"/>
</dbReference>
<dbReference type="SMART" id="SM00387">
    <property type="entry name" value="HATPase_c"/>
    <property type="match status" value="1"/>
</dbReference>
<dbReference type="GO" id="GO:0000155">
    <property type="term" value="F:phosphorelay sensor kinase activity"/>
    <property type="evidence" value="ECO:0007669"/>
    <property type="project" value="InterPro"/>
</dbReference>
<evidence type="ECO:0000256" key="10">
    <source>
        <dbReference type="ARBA" id="ARBA00023136"/>
    </source>
</evidence>
<dbReference type="Gene3D" id="3.30.565.10">
    <property type="entry name" value="Histidine kinase-like ATPase, C-terminal domain"/>
    <property type="match status" value="1"/>
</dbReference>
<dbReference type="Gene3D" id="1.10.287.130">
    <property type="match status" value="1"/>
</dbReference>
<dbReference type="InterPro" id="IPR003661">
    <property type="entry name" value="HisK_dim/P_dom"/>
</dbReference>
<dbReference type="InterPro" id="IPR003660">
    <property type="entry name" value="HAMP_dom"/>
</dbReference>
<dbReference type="Proteomes" id="UP000597444">
    <property type="component" value="Unassembled WGS sequence"/>
</dbReference>
<evidence type="ECO:0000256" key="8">
    <source>
        <dbReference type="ARBA" id="ARBA00022989"/>
    </source>
</evidence>
<dbReference type="Pfam" id="PF02518">
    <property type="entry name" value="HATPase_c"/>
    <property type="match status" value="1"/>
</dbReference>
<dbReference type="EMBL" id="BNJK01000001">
    <property type="protein sequence ID" value="GHO91888.1"/>
    <property type="molecule type" value="Genomic_DNA"/>
</dbReference>
<keyword evidence="5" id="KW-0808">Transferase</keyword>
<dbReference type="InterPro" id="IPR050428">
    <property type="entry name" value="TCS_sensor_his_kinase"/>
</dbReference>
<feature type="domain" description="Histidine kinase" evidence="12">
    <location>
        <begin position="278"/>
        <end position="500"/>
    </location>
</feature>
<comment type="catalytic activity">
    <reaction evidence="1">
        <text>ATP + protein L-histidine = ADP + protein N-phospho-L-histidine.</text>
        <dbReference type="EC" id="2.7.13.3"/>
    </reaction>
</comment>
<evidence type="ECO:0000256" key="5">
    <source>
        <dbReference type="ARBA" id="ARBA00022679"/>
    </source>
</evidence>
<accession>A0A8J3IG23</accession>
<dbReference type="InterPro" id="IPR036097">
    <property type="entry name" value="HisK_dim/P_sf"/>
</dbReference>
<evidence type="ECO:0000256" key="7">
    <source>
        <dbReference type="ARBA" id="ARBA00022777"/>
    </source>
</evidence>
<dbReference type="SUPFAM" id="SSF47384">
    <property type="entry name" value="Homodimeric domain of signal transducing histidine kinase"/>
    <property type="match status" value="1"/>
</dbReference>
<dbReference type="Pfam" id="PF00672">
    <property type="entry name" value="HAMP"/>
    <property type="match status" value="1"/>
</dbReference>
<name>A0A8J3IG23_9CHLR</name>
<dbReference type="SMART" id="SM00388">
    <property type="entry name" value="HisKA"/>
    <property type="match status" value="1"/>
</dbReference>
<comment type="caution">
    <text evidence="14">The sequence shown here is derived from an EMBL/GenBank/DDBJ whole genome shotgun (WGS) entry which is preliminary data.</text>
</comment>
<evidence type="ECO:0000256" key="9">
    <source>
        <dbReference type="ARBA" id="ARBA00023012"/>
    </source>
</evidence>
<keyword evidence="15" id="KW-1185">Reference proteome</keyword>
<dbReference type="EC" id="2.7.13.3" evidence="3"/>
<dbReference type="InterPro" id="IPR004358">
    <property type="entry name" value="Sig_transdc_His_kin-like_C"/>
</dbReference>
<keyword evidence="6 11" id="KW-0812">Transmembrane</keyword>
<keyword evidence="10 11" id="KW-0472">Membrane</keyword>